<dbReference type="AlphaFoldDB" id="A0A068QMB7"/>
<proteinExistence type="predicted"/>
<dbReference type="RefSeq" id="WP_045967664.1">
    <property type="nucleotide sequence ID" value="NZ_CAWMED010000001.1"/>
</dbReference>
<dbReference type="Proteomes" id="UP000032721">
    <property type="component" value="Chromosome"/>
</dbReference>
<name>A0A068QMB7_9GAMM</name>
<evidence type="ECO:0000313" key="2">
    <source>
        <dbReference type="EMBL" id="CDG15719.1"/>
    </source>
</evidence>
<evidence type="ECO:0000313" key="4">
    <source>
        <dbReference type="Proteomes" id="UP000032721"/>
    </source>
</evidence>
<evidence type="ECO:0000256" key="1">
    <source>
        <dbReference type="SAM" id="Phobius"/>
    </source>
</evidence>
<keyword evidence="1" id="KW-0812">Transmembrane</keyword>
<keyword evidence="1" id="KW-1133">Transmembrane helix</keyword>
<dbReference type="STRING" id="351671.XDD1_0005"/>
<gene>
    <name evidence="3" type="ORF">LY16_02415</name>
    <name evidence="2" type="ORF">XDD1_0005</name>
</gene>
<keyword evidence="5" id="KW-1185">Reference proteome</keyword>
<reference evidence="2 4" key="1">
    <citation type="submission" date="2013-07" db="EMBL/GenBank/DDBJ databases">
        <authorList>
            <person name="Genoscope - CEA"/>
        </authorList>
    </citation>
    <scope>NUCLEOTIDE SEQUENCE [LARGE SCALE GENOMIC DNA]</scope>
    <source>
        <strain evidence="2">FRM16</strain>
        <strain evidence="4">FRM16 / DSM 17909</strain>
    </source>
</reference>
<evidence type="ECO:0000313" key="3">
    <source>
        <dbReference type="EMBL" id="TYP03091.1"/>
    </source>
</evidence>
<evidence type="ECO:0000313" key="5">
    <source>
        <dbReference type="Proteomes" id="UP000324170"/>
    </source>
</evidence>
<feature type="transmembrane region" description="Helical" evidence="1">
    <location>
        <begin position="38"/>
        <end position="56"/>
    </location>
</feature>
<sequence>MALINCPECSNSVSDNSLKCPSCGVQLRKPKRSFFGKIIKWGFILFNVIMAFWLVGGMNVASEAVNTGTTAEQIGGAIGSGLGIAMILTMWVIGDIILGLFVLLTRPKS</sequence>
<feature type="transmembrane region" description="Helical" evidence="1">
    <location>
        <begin position="76"/>
        <end position="104"/>
    </location>
</feature>
<accession>A0A068QMB7</accession>
<evidence type="ECO:0008006" key="6">
    <source>
        <dbReference type="Google" id="ProtNLM"/>
    </source>
</evidence>
<dbReference type="KEGG" id="xdo:XDD1_0005"/>
<protein>
    <recommendedName>
        <fullName evidence="6">Zinc ribbon domain-containing protein</fullName>
    </recommendedName>
</protein>
<dbReference type="EMBL" id="FO704550">
    <property type="protein sequence ID" value="CDG15719.1"/>
    <property type="molecule type" value="Genomic_DNA"/>
</dbReference>
<organism evidence="2 4">
    <name type="scientific">Xenorhabdus doucetiae</name>
    <dbReference type="NCBI Taxonomy" id="351671"/>
    <lineage>
        <taxon>Bacteria</taxon>
        <taxon>Pseudomonadati</taxon>
        <taxon>Pseudomonadota</taxon>
        <taxon>Gammaproteobacteria</taxon>
        <taxon>Enterobacterales</taxon>
        <taxon>Morganellaceae</taxon>
        <taxon>Xenorhabdus</taxon>
    </lineage>
</organism>
<dbReference type="OrthoDB" id="8685152at2"/>
<dbReference type="HOGENOM" id="CLU_2168498_0_0_6"/>
<dbReference type="Proteomes" id="UP000324170">
    <property type="component" value="Unassembled WGS sequence"/>
</dbReference>
<dbReference type="EMBL" id="VNHN01000041">
    <property type="protein sequence ID" value="TYP03091.1"/>
    <property type="molecule type" value="Genomic_DNA"/>
</dbReference>
<keyword evidence="1" id="KW-0472">Membrane</keyword>
<reference evidence="3 5" key="2">
    <citation type="submission" date="2019-07" db="EMBL/GenBank/DDBJ databases">
        <title>Genomic Encyclopedia of Type Strains, Phase I: the one thousand microbial genomes (KMG-I) project.</title>
        <authorList>
            <person name="Kyrpides N."/>
        </authorList>
    </citation>
    <scope>NUCLEOTIDE SEQUENCE [LARGE SCALE GENOMIC DNA]</scope>
    <source>
        <strain evidence="3 5">DSM 17909</strain>
    </source>
</reference>